<evidence type="ECO:0000313" key="2">
    <source>
        <dbReference type="EMBL" id="KAL1645453.1"/>
    </source>
</evidence>
<accession>A0ABR3TVF5</accession>
<feature type="compositionally biased region" description="Low complexity" evidence="1">
    <location>
        <begin position="59"/>
        <end position="83"/>
    </location>
</feature>
<feature type="compositionally biased region" description="Acidic residues" evidence="1">
    <location>
        <begin position="239"/>
        <end position="254"/>
    </location>
</feature>
<feature type="region of interest" description="Disordered" evidence="1">
    <location>
        <begin position="214"/>
        <end position="254"/>
    </location>
</feature>
<dbReference type="SUPFAM" id="SSF54768">
    <property type="entry name" value="dsRNA-binding domain-like"/>
    <property type="match status" value="1"/>
</dbReference>
<feature type="compositionally biased region" description="Low complexity" evidence="1">
    <location>
        <begin position="348"/>
        <end position="376"/>
    </location>
</feature>
<feature type="compositionally biased region" description="Gly residues" evidence="1">
    <location>
        <begin position="388"/>
        <end position="404"/>
    </location>
</feature>
<evidence type="ECO:0000256" key="1">
    <source>
        <dbReference type="SAM" id="MobiDB-lite"/>
    </source>
</evidence>
<dbReference type="EMBL" id="JAKEKT020000019">
    <property type="protein sequence ID" value="KAL1645453.1"/>
    <property type="molecule type" value="Genomic_DNA"/>
</dbReference>
<feature type="compositionally biased region" description="Low complexity" evidence="1">
    <location>
        <begin position="94"/>
        <end position="110"/>
    </location>
</feature>
<proteinExistence type="predicted"/>
<evidence type="ECO:0008006" key="4">
    <source>
        <dbReference type="Google" id="ProtNLM"/>
    </source>
</evidence>
<organism evidence="2 3">
    <name type="scientific">Diplodia intermedia</name>
    <dbReference type="NCBI Taxonomy" id="856260"/>
    <lineage>
        <taxon>Eukaryota</taxon>
        <taxon>Fungi</taxon>
        <taxon>Dikarya</taxon>
        <taxon>Ascomycota</taxon>
        <taxon>Pezizomycotina</taxon>
        <taxon>Dothideomycetes</taxon>
        <taxon>Dothideomycetes incertae sedis</taxon>
        <taxon>Botryosphaeriales</taxon>
        <taxon>Botryosphaeriaceae</taxon>
        <taxon>Diplodia</taxon>
    </lineage>
</organism>
<dbReference type="Gene3D" id="3.30.160.20">
    <property type="match status" value="1"/>
</dbReference>
<comment type="caution">
    <text evidence="2">The sequence shown here is derived from an EMBL/GenBank/DDBJ whole genome shotgun (WGS) entry which is preliminary data.</text>
</comment>
<dbReference type="Proteomes" id="UP001521184">
    <property type="component" value="Unassembled WGS sequence"/>
</dbReference>
<keyword evidence="3" id="KW-1185">Reference proteome</keyword>
<gene>
    <name evidence="2" type="ORF">SLS58_003761</name>
</gene>
<feature type="compositionally biased region" description="Pro residues" evidence="1">
    <location>
        <begin position="84"/>
        <end position="93"/>
    </location>
</feature>
<sequence length="530" mass="54767">MSSSSSGAFPQAFLPGLGHAVEHQTAQNIEDFEAQMAAARTLLPADDDLDDAPPPPAYSRTANSNNAGGSNAGGRAPSFSSPSSPLPPPPPPSSSLFSSNAQGNNNNNNNPPGLQAGRAWSSESVATFNNLCLKNAVANAFDYEQCRPLPPGWAVRLKFSFFGGTVNEAGDDDGENGFEIRLPGPYGSKKEAKAAAAERGLGVLREAIIERRGKMGAGGKRKKPAAAGIEDGEIREGREGEEDGGEGESEGEENMDENWVGLLGEYCQAENKPRPLFQEFTLGANYSMECIMPSEEGRGADEPFGGRNVLFNSKKTAKTNAAREAVRWLRQAGRMPKTGHPTKKKMKAAQQAMAAAANKASASAPAPFSSAPSASGGMSGPLPTPVPIGGGGTASGSESDGGGNSSSSSAGGPPGFKDRSLGEQVMILCKTLGCAQPIYKIAPDPRVPSMWSGAAYFPHDPAVVANAGVVGQSSTAVGEVRNVYGKKKAREEVAKKVLKHLKGMQAERQKVVDGVLGVGAGAGTAGGGRK</sequence>
<evidence type="ECO:0000313" key="3">
    <source>
        <dbReference type="Proteomes" id="UP001521184"/>
    </source>
</evidence>
<feature type="region of interest" description="Disordered" evidence="1">
    <location>
        <begin position="24"/>
        <end position="117"/>
    </location>
</feature>
<reference evidence="2 3" key="1">
    <citation type="journal article" date="2023" name="Plant Dis.">
        <title>First Report of Diplodia intermedia Causing Canker and Dieback Diseases on Apple Trees in Canada.</title>
        <authorList>
            <person name="Ellouze W."/>
            <person name="Ilyukhin E."/>
            <person name="Sulman M."/>
            <person name="Ali S."/>
        </authorList>
    </citation>
    <scope>NUCLEOTIDE SEQUENCE [LARGE SCALE GENOMIC DNA]</scope>
    <source>
        <strain evidence="2 3">M45-28</strain>
    </source>
</reference>
<feature type="region of interest" description="Disordered" evidence="1">
    <location>
        <begin position="334"/>
        <end position="417"/>
    </location>
</feature>
<name>A0ABR3TVF5_9PEZI</name>
<protein>
    <recommendedName>
        <fullName evidence="4">Double-stranded rna-binding protein</fullName>
    </recommendedName>
</protein>